<proteinExistence type="predicted"/>
<keyword evidence="2" id="KW-1185">Reference proteome</keyword>
<gene>
    <name evidence="1" type="ORF">ACE1CI_17210</name>
</gene>
<evidence type="ECO:0000313" key="2">
    <source>
        <dbReference type="Proteomes" id="UP001576784"/>
    </source>
</evidence>
<protein>
    <recommendedName>
        <fullName evidence="3">Transposase</fullName>
    </recommendedName>
</protein>
<sequence>MQHFREQLFYHEPGDLACKIPPPNQIVLLLYHDSICFMYLTQKNQIRELNKSEFVALRELCRLSKNLYNVGLYAVRQYFFQEQKHLRYESAYHLCKTNENYKLLNTDIAQQTLKVVDRTFKSFYGLISAVKNGSYHQKVKLPDYLPKYRYFLLNYIEQEESYTSKASAIDGDEIPIYNADNPKEYQFSGKRIKRGLYRTKEGYLVNADLNGSLNAKLQIIIPFSLDSVFDCSFNFFLIVGMYCIKGVTNPVGNLSD</sequence>
<evidence type="ECO:0008006" key="3">
    <source>
        <dbReference type="Google" id="ProtNLM"/>
    </source>
</evidence>
<dbReference type="RefSeq" id="WP_413264294.1">
    <property type="nucleotide sequence ID" value="NZ_JBHFNR010000121.1"/>
</dbReference>
<organism evidence="1 2">
    <name type="scientific">Floridaenema flaviceps BLCC-F50</name>
    <dbReference type="NCBI Taxonomy" id="3153642"/>
    <lineage>
        <taxon>Bacteria</taxon>
        <taxon>Bacillati</taxon>
        <taxon>Cyanobacteriota</taxon>
        <taxon>Cyanophyceae</taxon>
        <taxon>Oscillatoriophycideae</taxon>
        <taxon>Aerosakkonematales</taxon>
        <taxon>Aerosakkonemataceae</taxon>
        <taxon>Floridanema</taxon>
        <taxon>Floridanema flaviceps</taxon>
    </lineage>
</organism>
<dbReference type="EMBL" id="JBHFNR010000121">
    <property type="protein sequence ID" value="MFB2894649.1"/>
    <property type="molecule type" value="Genomic_DNA"/>
</dbReference>
<accession>A0ABV4XUM9</accession>
<reference evidence="1 2" key="1">
    <citation type="submission" date="2024-09" db="EMBL/GenBank/DDBJ databases">
        <title>Floridaenema gen nov. (Aerosakkonemataceae, Aerosakkonematales ord. nov., Cyanobacteria) from benthic tropical and subtropical fresh waters, with the description of four new species.</title>
        <authorList>
            <person name="Moretto J.A."/>
            <person name="Berthold D.E."/>
            <person name="Lefler F.W."/>
            <person name="Huang I.-S."/>
            <person name="Laughinghouse H. IV."/>
        </authorList>
    </citation>
    <scope>NUCLEOTIDE SEQUENCE [LARGE SCALE GENOMIC DNA]</scope>
    <source>
        <strain evidence="1 2">BLCC-F50</strain>
    </source>
</reference>
<evidence type="ECO:0000313" key="1">
    <source>
        <dbReference type="EMBL" id="MFB2894649.1"/>
    </source>
</evidence>
<name>A0ABV4XUM9_9CYAN</name>
<comment type="caution">
    <text evidence="1">The sequence shown here is derived from an EMBL/GenBank/DDBJ whole genome shotgun (WGS) entry which is preliminary data.</text>
</comment>
<dbReference type="Proteomes" id="UP001576784">
    <property type="component" value="Unassembled WGS sequence"/>
</dbReference>